<dbReference type="InterPro" id="IPR053392">
    <property type="entry name" value="Transposase_IS30-like"/>
</dbReference>
<gene>
    <name evidence="7" type="ORF">Q4521_20730</name>
</gene>
<evidence type="ECO:0000256" key="1">
    <source>
        <dbReference type="ARBA" id="ARBA00002190"/>
    </source>
</evidence>
<evidence type="ECO:0000256" key="2">
    <source>
        <dbReference type="ARBA" id="ARBA00006363"/>
    </source>
</evidence>
<dbReference type="InterPro" id="IPR051917">
    <property type="entry name" value="Transposase-Integrase"/>
</dbReference>
<dbReference type="RefSeq" id="WP_303494215.1">
    <property type="nucleotide sequence ID" value="NZ_JAUOPB010000031.1"/>
</dbReference>
<name>A0AAW7XEX2_9GAMM</name>
<dbReference type="GO" id="GO:0015074">
    <property type="term" value="P:DNA integration"/>
    <property type="evidence" value="ECO:0007669"/>
    <property type="project" value="InterPro"/>
</dbReference>
<organism evidence="7 8">
    <name type="scientific">Saccharophagus degradans</name>
    <dbReference type="NCBI Taxonomy" id="86304"/>
    <lineage>
        <taxon>Bacteria</taxon>
        <taxon>Pseudomonadati</taxon>
        <taxon>Pseudomonadota</taxon>
        <taxon>Gammaproteobacteria</taxon>
        <taxon>Cellvibrionales</taxon>
        <taxon>Cellvibrionaceae</taxon>
        <taxon>Saccharophagus</taxon>
    </lineage>
</organism>
<dbReference type="AlphaFoldDB" id="A0AAW7XEX2"/>
<dbReference type="Pfam" id="PF13936">
    <property type="entry name" value="HTH_38"/>
    <property type="match status" value="1"/>
</dbReference>
<sequence length="322" mass="37263">MNYRQLTENERYQIYSLMKAGLTQKQISVELERDPATISRELKRNRGLKGYRPAQAQRLSDNRRVTAAKSIKITDEVWGWIEQLIRQDLSPQQVVDYLKVHKNLSLHHETLYQLIYANKAAGGDLYKHLRVVSKPYRKRYGSYDRRGKIKNRVDIDERPAVVAQRKRIGDWEGDTIMGKNRQSALLTLVERKTLYTVIIRLTGKHADLLAQAAITGMCALKDRVETITFDNGLEFSEHEKIALALNADIYFAHPYASWERGINENTNGLIRQYFPKGTDFNLVSDEAIQQVMDRLNNRPRRTRGCRSPNELFMGLRVDLLTA</sequence>
<dbReference type="Proteomes" id="UP001169760">
    <property type="component" value="Unassembled WGS sequence"/>
</dbReference>
<keyword evidence="4" id="KW-0238">DNA-binding</keyword>
<dbReference type="NCBIfam" id="NF033563">
    <property type="entry name" value="transpos_IS30"/>
    <property type="match status" value="1"/>
</dbReference>
<keyword evidence="3" id="KW-0815">Transposition</keyword>
<dbReference type="InterPro" id="IPR012337">
    <property type="entry name" value="RNaseH-like_sf"/>
</dbReference>
<dbReference type="GO" id="GO:0004803">
    <property type="term" value="F:transposase activity"/>
    <property type="evidence" value="ECO:0007669"/>
    <property type="project" value="InterPro"/>
</dbReference>
<dbReference type="GO" id="GO:0003677">
    <property type="term" value="F:DNA binding"/>
    <property type="evidence" value="ECO:0007669"/>
    <property type="project" value="UniProtKB-KW"/>
</dbReference>
<protein>
    <submittedName>
        <fullName evidence="7">IS30 family transposase</fullName>
    </submittedName>
</protein>
<dbReference type="SUPFAM" id="SSF46689">
    <property type="entry name" value="Homeodomain-like"/>
    <property type="match status" value="1"/>
</dbReference>
<dbReference type="PANTHER" id="PTHR10948">
    <property type="entry name" value="TRANSPOSASE"/>
    <property type="match status" value="1"/>
</dbReference>
<proteinExistence type="inferred from homology"/>
<dbReference type="GO" id="GO:0006313">
    <property type="term" value="P:DNA transposition"/>
    <property type="evidence" value="ECO:0007669"/>
    <property type="project" value="InterPro"/>
</dbReference>
<comment type="caution">
    <text evidence="7">The sequence shown here is derived from an EMBL/GenBank/DDBJ whole genome shotgun (WGS) entry which is preliminary data.</text>
</comment>
<dbReference type="PROSITE" id="PS01043">
    <property type="entry name" value="TRANSPOSASE_IS30"/>
    <property type="match status" value="1"/>
</dbReference>
<keyword evidence="5" id="KW-0233">DNA recombination</keyword>
<evidence type="ECO:0000259" key="6">
    <source>
        <dbReference type="PROSITE" id="PS50994"/>
    </source>
</evidence>
<dbReference type="EMBL" id="JAUOPB010000031">
    <property type="protein sequence ID" value="MDO6424924.1"/>
    <property type="molecule type" value="Genomic_DNA"/>
</dbReference>
<reference evidence="7" key="1">
    <citation type="submission" date="2023-07" db="EMBL/GenBank/DDBJ databases">
        <title>Genome content predicts the carbon catabolic preferences of heterotrophic bacteria.</title>
        <authorList>
            <person name="Gralka M."/>
        </authorList>
    </citation>
    <scope>NUCLEOTIDE SEQUENCE</scope>
    <source>
        <strain evidence="7">I3M17_2</strain>
    </source>
</reference>
<evidence type="ECO:0000256" key="4">
    <source>
        <dbReference type="ARBA" id="ARBA00023125"/>
    </source>
</evidence>
<dbReference type="InterPro" id="IPR001584">
    <property type="entry name" value="Integrase_cat-core"/>
</dbReference>
<dbReference type="PROSITE" id="PS50994">
    <property type="entry name" value="INTEGRASE"/>
    <property type="match status" value="1"/>
</dbReference>
<accession>A0AAW7XEX2</accession>
<evidence type="ECO:0000256" key="5">
    <source>
        <dbReference type="ARBA" id="ARBA00023172"/>
    </source>
</evidence>
<dbReference type="PANTHER" id="PTHR10948:SF23">
    <property type="entry name" value="TRANSPOSASE INSI FOR INSERTION SEQUENCE ELEMENT IS30A-RELATED"/>
    <property type="match status" value="1"/>
</dbReference>
<evidence type="ECO:0000313" key="8">
    <source>
        <dbReference type="Proteomes" id="UP001169760"/>
    </source>
</evidence>
<dbReference type="InterPro" id="IPR009057">
    <property type="entry name" value="Homeodomain-like_sf"/>
</dbReference>
<evidence type="ECO:0000256" key="3">
    <source>
        <dbReference type="ARBA" id="ARBA00022578"/>
    </source>
</evidence>
<dbReference type="GO" id="GO:0005829">
    <property type="term" value="C:cytosol"/>
    <property type="evidence" value="ECO:0007669"/>
    <property type="project" value="TreeGrafter"/>
</dbReference>
<comment type="function">
    <text evidence="1">Required for the transposition of the insertion element.</text>
</comment>
<dbReference type="InterPro" id="IPR036397">
    <property type="entry name" value="RNaseH_sf"/>
</dbReference>
<dbReference type="InterPro" id="IPR001598">
    <property type="entry name" value="Transposase_IS30_CS"/>
</dbReference>
<dbReference type="SUPFAM" id="SSF53098">
    <property type="entry name" value="Ribonuclease H-like"/>
    <property type="match status" value="1"/>
</dbReference>
<dbReference type="InterPro" id="IPR025246">
    <property type="entry name" value="IS30-like_HTH"/>
</dbReference>
<evidence type="ECO:0000313" key="7">
    <source>
        <dbReference type="EMBL" id="MDO6424924.1"/>
    </source>
</evidence>
<dbReference type="Gene3D" id="3.30.420.10">
    <property type="entry name" value="Ribonuclease H-like superfamily/Ribonuclease H"/>
    <property type="match status" value="1"/>
</dbReference>
<comment type="similarity">
    <text evidence="2">Belongs to the transposase IS30 family.</text>
</comment>
<feature type="domain" description="Integrase catalytic" evidence="6">
    <location>
        <begin position="155"/>
        <end position="316"/>
    </location>
</feature>